<dbReference type="EnsemblMetazoa" id="CJA42337.1">
    <property type="protein sequence ID" value="CJA42337.1"/>
    <property type="gene ID" value="WBGene00218185"/>
</dbReference>
<sequence>MDEISSGEAHCDKLLGCYRSKTDHAISAAVRKAEEHMFVSSQKRGH</sequence>
<name>A0A8R1IY35_CAEJA</name>
<organism evidence="1 2">
    <name type="scientific">Caenorhabditis japonica</name>
    <dbReference type="NCBI Taxonomy" id="281687"/>
    <lineage>
        <taxon>Eukaryota</taxon>
        <taxon>Metazoa</taxon>
        <taxon>Ecdysozoa</taxon>
        <taxon>Nematoda</taxon>
        <taxon>Chromadorea</taxon>
        <taxon>Rhabditida</taxon>
        <taxon>Rhabditina</taxon>
        <taxon>Rhabditomorpha</taxon>
        <taxon>Rhabditoidea</taxon>
        <taxon>Rhabditidae</taxon>
        <taxon>Peloderinae</taxon>
        <taxon>Caenorhabditis</taxon>
    </lineage>
</organism>
<reference evidence="2" key="1">
    <citation type="submission" date="2010-08" db="EMBL/GenBank/DDBJ databases">
        <authorList>
            <consortium name="Caenorhabditis japonica Sequencing Consortium"/>
            <person name="Wilson R.K."/>
        </authorList>
    </citation>
    <scope>NUCLEOTIDE SEQUENCE [LARGE SCALE GENOMIC DNA]</scope>
    <source>
        <strain evidence="2">DF5081</strain>
    </source>
</reference>
<reference evidence="1" key="2">
    <citation type="submission" date="2022-06" db="UniProtKB">
        <authorList>
            <consortium name="EnsemblMetazoa"/>
        </authorList>
    </citation>
    <scope>IDENTIFICATION</scope>
    <source>
        <strain evidence="1">DF5081</strain>
    </source>
</reference>
<evidence type="ECO:0000313" key="1">
    <source>
        <dbReference type="EnsemblMetazoa" id="CJA42337.1"/>
    </source>
</evidence>
<protein>
    <submittedName>
        <fullName evidence="1">Uncharacterized protein</fullName>
    </submittedName>
</protein>
<accession>A0A8R1IY35</accession>
<dbReference type="AlphaFoldDB" id="A0A8R1IY35"/>
<proteinExistence type="predicted"/>
<keyword evidence="2" id="KW-1185">Reference proteome</keyword>
<evidence type="ECO:0000313" key="2">
    <source>
        <dbReference type="Proteomes" id="UP000005237"/>
    </source>
</evidence>
<dbReference type="Proteomes" id="UP000005237">
    <property type="component" value="Unassembled WGS sequence"/>
</dbReference>